<accession>A0A0F8ZGV6</accession>
<organism evidence="1">
    <name type="scientific">marine sediment metagenome</name>
    <dbReference type="NCBI Taxonomy" id="412755"/>
    <lineage>
        <taxon>unclassified sequences</taxon>
        <taxon>metagenomes</taxon>
        <taxon>ecological metagenomes</taxon>
    </lineage>
</organism>
<gene>
    <name evidence="1" type="ORF">LCGC14_2971830</name>
</gene>
<evidence type="ECO:0000313" key="1">
    <source>
        <dbReference type="EMBL" id="KKK65669.1"/>
    </source>
</evidence>
<dbReference type="EMBL" id="LAZR01060436">
    <property type="protein sequence ID" value="KKK65669.1"/>
    <property type="molecule type" value="Genomic_DNA"/>
</dbReference>
<comment type="caution">
    <text evidence="1">The sequence shown here is derived from an EMBL/GenBank/DDBJ whole genome shotgun (WGS) entry which is preliminary data.</text>
</comment>
<reference evidence="1" key="1">
    <citation type="journal article" date="2015" name="Nature">
        <title>Complex archaea that bridge the gap between prokaryotes and eukaryotes.</title>
        <authorList>
            <person name="Spang A."/>
            <person name="Saw J.H."/>
            <person name="Jorgensen S.L."/>
            <person name="Zaremba-Niedzwiedzka K."/>
            <person name="Martijn J."/>
            <person name="Lind A.E."/>
            <person name="van Eijk R."/>
            <person name="Schleper C."/>
            <person name="Guy L."/>
            <person name="Ettema T.J."/>
        </authorList>
    </citation>
    <scope>NUCLEOTIDE SEQUENCE</scope>
</reference>
<proteinExistence type="predicted"/>
<name>A0A0F8ZGV6_9ZZZZ</name>
<dbReference type="AlphaFoldDB" id="A0A0F8ZGV6"/>
<sequence>MQKLERDPAWWDSAVVGKGSAYIAELRRWLLAFPAERPEAKNVTEALEMLGHDD</sequence>
<protein>
    <submittedName>
        <fullName evidence="1">Uncharacterized protein</fullName>
    </submittedName>
</protein>